<dbReference type="Pfam" id="PF01292">
    <property type="entry name" value="Ni_hydr_CYTB"/>
    <property type="match status" value="1"/>
</dbReference>
<proteinExistence type="inferred from homology"/>
<evidence type="ECO:0000256" key="1">
    <source>
        <dbReference type="ARBA" id="ARBA00001970"/>
    </source>
</evidence>
<keyword evidence="16" id="KW-1185">Reference proteome</keyword>
<dbReference type="GO" id="GO:0046872">
    <property type="term" value="F:metal ion binding"/>
    <property type="evidence" value="ECO:0007669"/>
    <property type="project" value="UniProtKB-KW"/>
</dbReference>
<evidence type="ECO:0000256" key="7">
    <source>
        <dbReference type="ARBA" id="ARBA00022723"/>
    </source>
</evidence>
<keyword evidence="3" id="KW-0813">Transport</keyword>
<evidence type="ECO:0000313" key="16">
    <source>
        <dbReference type="Proteomes" id="UP000241074"/>
    </source>
</evidence>
<reference evidence="15 16" key="1">
    <citation type="submission" date="2018-03" db="EMBL/GenBank/DDBJ databases">
        <title>Ahniella affigens gen. nov., sp. nov., a gammaproteobacterium isolated from sandy soil near a stream.</title>
        <authorList>
            <person name="Ko Y."/>
            <person name="Kim J.-H."/>
        </authorList>
    </citation>
    <scope>NUCLEOTIDE SEQUENCE [LARGE SCALE GENOMIC DNA]</scope>
    <source>
        <strain evidence="15 16">D13</strain>
    </source>
</reference>
<keyword evidence="8" id="KW-0249">Electron transport</keyword>
<evidence type="ECO:0000256" key="10">
    <source>
        <dbReference type="ARBA" id="ARBA00023004"/>
    </source>
</evidence>
<protein>
    <submittedName>
        <fullName evidence="15">Cytochrome b</fullName>
    </submittedName>
</protein>
<organism evidence="15 16">
    <name type="scientific">Ahniella affigens</name>
    <dbReference type="NCBI Taxonomy" id="2021234"/>
    <lineage>
        <taxon>Bacteria</taxon>
        <taxon>Pseudomonadati</taxon>
        <taxon>Pseudomonadota</taxon>
        <taxon>Gammaproteobacteria</taxon>
        <taxon>Lysobacterales</taxon>
        <taxon>Rhodanobacteraceae</taxon>
        <taxon>Ahniella</taxon>
    </lineage>
</organism>
<feature type="transmembrane region" description="Helical" evidence="13">
    <location>
        <begin position="144"/>
        <end position="164"/>
    </location>
</feature>
<dbReference type="GO" id="GO:0020037">
    <property type="term" value="F:heme binding"/>
    <property type="evidence" value="ECO:0007669"/>
    <property type="project" value="TreeGrafter"/>
</dbReference>
<keyword evidence="11 13" id="KW-0472">Membrane</keyword>
<dbReference type="AlphaFoldDB" id="A0A2P1PVV0"/>
<sequence>MNSPVAPAARYSPSLRLLHASMATLILGNLWLGLSLESIEPISRKFQAFSWHKLIGLVVLALLVARLFWRWRDGAPALPNSLPIWQRLAAHIGHGLLYLLMCAVPVSGWLYHSASGLKLRWFGWLSMPNLIAPNPALKPLLQTLHVGLCWTLMLVLLLHVGAALKHHWWDRDLPLGRMFSWRG</sequence>
<dbReference type="SUPFAM" id="SSF81342">
    <property type="entry name" value="Transmembrane di-heme cytochromes"/>
    <property type="match status" value="1"/>
</dbReference>
<gene>
    <name evidence="15" type="ORF">C7S18_18125</name>
</gene>
<accession>A0A2P1PVV0</accession>
<evidence type="ECO:0000256" key="9">
    <source>
        <dbReference type="ARBA" id="ARBA00022989"/>
    </source>
</evidence>
<dbReference type="InterPro" id="IPR016174">
    <property type="entry name" value="Di-haem_cyt_TM"/>
</dbReference>
<dbReference type="PANTHER" id="PTHR30529:SF7">
    <property type="entry name" value="CYTOCHROME B561 BACTERIAL_NI-HYDROGENASE DOMAIN-CONTAINING PROTEIN"/>
    <property type="match status" value="1"/>
</dbReference>
<dbReference type="RefSeq" id="WP_106892892.1">
    <property type="nucleotide sequence ID" value="NZ_CP027860.1"/>
</dbReference>
<feature type="domain" description="Cytochrome b561 bacterial/Ni-hydrogenase" evidence="14">
    <location>
        <begin position="10"/>
        <end position="180"/>
    </location>
</feature>
<comment type="subcellular location">
    <subcellularLocation>
        <location evidence="2">Cell membrane</location>
        <topology evidence="2">Multi-pass membrane protein</topology>
    </subcellularLocation>
</comment>
<dbReference type="GO" id="GO:0005886">
    <property type="term" value="C:plasma membrane"/>
    <property type="evidence" value="ECO:0007669"/>
    <property type="project" value="UniProtKB-SubCell"/>
</dbReference>
<feature type="transmembrane region" description="Helical" evidence="13">
    <location>
        <begin position="20"/>
        <end position="39"/>
    </location>
</feature>
<dbReference type="Gene3D" id="1.20.950.20">
    <property type="entry name" value="Transmembrane di-heme cytochromes, Chain C"/>
    <property type="match status" value="1"/>
</dbReference>
<dbReference type="Proteomes" id="UP000241074">
    <property type="component" value="Chromosome"/>
</dbReference>
<evidence type="ECO:0000256" key="5">
    <source>
        <dbReference type="ARBA" id="ARBA00022617"/>
    </source>
</evidence>
<evidence type="ECO:0000313" key="15">
    <source>
        <dbReference type="EMBL" id="AVP98973.1"/>
    </source>
</evidence>
<dbReference type="InterPro" id="IPR011577">
    <property type="entry name" value="Cyt_b561_bac/Ni-Hgenase"/>
</dbReference>
<evidence type="ECO:0000256" key="6">
    <source>
        <dbReference type="ARBA" id="ARBA00022692"/>
    </source>
</evidence>
<dbReference type="InterPro" id="IPR052168">
    <property type="entry name" value="Cytochrome_b561_oxidase"/>
</dbReference>
<dbReference type="EMBL" id="CP027860">
    <property type="protein sequence ID" value="AVP98973.1"/>
    <property type="molecule type" value="Genomic_DNA"/>
</dbReference>
<reference evidence="15 16" key="2">
    <citation type="submission" date="2018-03" db="EMBL/GenBank/DDBJ databases">
        <authorList>
            <person name="Keele B.F."/>
        </authorList>
    </citation>
    <scope>NUCLEOTIDE SEQUENCE [LARGE SCALE GENOMIC DNA]</scope>
    <source>
        <strain evidence="15 16">D13</strain>
    </source>
</reference>
<evidence type="ECO:0000256" key="13">
    <source>
        <dbReference type="SAM" id="Phobius"/>
    </source>
</evidence>
<evidence type="ECO:0000256" key="2">
    <source>
        <dbReference type="ARBA" id="ARBA00004651"/>
    </source>
</evidence>
<comment type="cofactor">
    <cofactor evidence="1">
        <name>heme b</name>
        <dbReference type="ChEBI" id="CHEBI:60344"/>
    </cofactor>
</comment>
<evidence type="ECO:0000256" key="11">
    <source>
        <dbReference type="ARBA" id="ARBA00023136"/>
    </source>
</evidence>
<dbReference type="OrthoDB" id="8589936at2"/>
<keyword evidence="4" id="KW-1003">Cell membrane</keyword>
<comment type="similarity">
    <text evidence="12">Belongs to the cytochrome b561 family.</text>
</comment>
<keyword evidence="5" id="KW-0349">Heme</keyword>
<evidence type="ECO:0000259" key="14">
    <source>
        <dbReference type="Pfam" id="PF01292"/>
    </source>
</evidence>
<keyword evidence="9 13" id="KW-1133">Transmembrane helix</keyword>
<dbReference type="KEGG" id="xba:C7S18_18125"/>
<feature type="transmembrane region" description="Helical" evidence="13">
    <location>
        <begin position="89"/>
        <end position="111"/>
    </location>
</feature>
<keyword evidence="7" id="KW-0479">Metal-binding</keyword>
<name>A0A2P1PVV0_9GAMM</name>
<keyword evidence="10" id="KW-0408">Iron</keyword>
<keyword evidence="6 13" id="KW-0812">Transmembrane</keyword>
<dbReference type="PANTHER" id="PTHR30529">
    <property type="entry name" value="CYTOCHROME B561"/>
    <property type="match status" value="1"/>
</dbReference>
<evidence type="ECO:0000256" key="3">
    <source>
        <dbReference type="ARBA" id="ARBA00022448"/>
    </source>
</evidence>
<dbReference type="GO" id="GO:0022904">
    <property type="term" value="P:respiratory electron transport chain"/>
    <property type="evidence" value="ECO:0007669"/>
    <property type="project" value="InterPro"/>
</dbReference>
<evidence type="ECO:0000256" key="12">
    <source>
        <dbReference type="ARBA" id="ARBA00037975"/>
    </source>
</evidence>
<evidence type="ECO:0000256" key="8">
    <source>
        <dbReference type="ARBA" id="ARBA00022982"/>
    </source>
</evidence>
<feature type="transmembrane region" description="Helical" evidence="13">
    <location>
        <begin position="51"/>
        <end position="69"/>
    </location>
</feature>
<dbReference type="GO" id="GO:0009055">
    <property type="term" value="F:electron transfer activity"/>
    <property type="evidence" value="ECO:0007669"/>
    <property type="project" value="InterPro"/>
</dbReference>
<evidence type="ECO:0000256" key="4">
    <source>
        <dbReference type="ARBA" id="ARBA00022475"/>
    </source>
</evidence>